<proteinExistence type="predicted"/>
<dbReference type="InterPro" id="IPR036397">
    <property type="entry name" value="RNaseH_sf"/>
</dbReference>
<comment type="caution">
    <text evidence="1">The sequence shown here is derived from an EMBL/GenBank/DDBJ whole genome shotgun (WGS) entry which is preliminary data.</text>
</comment>
<dbReference type="AlphaFoldDB" id="A0AAD2CS78"/>
<dbReference type="Gene3D" id="3.30.420.10">
    <property type="entry name" value="Ribonuclease H-like superfamily/Ribonuclease H"/>
    <property type="match status" value="1"/>
</dbReference>
<dbReference type="GO" id="GO:0003676">
    <property type="term" value="F:nucleic acid binding"/>
    <property type="evidence" value="ECO:0007669"/>
    <property type="project" value="InterPro"/>
</dbReference>
<accession>A0AAD2CS78</accession>
<dbReference type="EMBL" id="CAKOGP040001258">
    <property type="protein sequence ID" value="CAJ1944839.1"/>
    <property type="molecule type" value="Genomic_DNA"/>
</dbReference>
<reference evidence="1" key="1">
    <citation type="submission" date="2023-08" db="EMBL/GenBank/DDBJ databases">
        <authorList>
            <person name="Audoor S."/>
            <person name="Bilcke G."/>
        </authorList>
    </citation>
    <scope>NUCLEOTIDE SEQUENCE</scope>
</reference>
<organism evidence="1 2">
    <name type="scientific">Cylindrotheca closterium</name>
    <dbReference type="NCBI Taxonomy" id="2856"/>
    <lineage>
        <taxon>Eukaryota</taxon>
        <taxon>Sar</taxon>
        <taxon>Stramenopiles</taxon>
        <taxon>Ochrophyta</taxon>
        <taxon>Bacillariophyta</taxon>
        <taxon>Bacillariophyceae</taxon>
        <taxon>Bacillariophycidae</taxon>
        <taxon>Bacillariales</taxon>
        <taxon>Bacillariaceae</taxon>
        <taxon>Cylindrotheca</taxon>
    </lineage>
</organism>
<keyword evidence="2" id="KW-1185">Reference proteome</keyword>
<evidence type="ECO:0000313" key="2">
    <source>
        <dbReference type="Proteomes" id="UP001295423"/>
    </source>
</evidence>
<evidence type="ECO:0000313" key="1">
    <source>
        <dbReference type="EMBL" id="CAJ1944839.1"/>
    </source>
</evidence>
<dbReference type="Proteomes" id="UP001295423">
    <property type="component" value="Unassembled WGS sequence"/>
</dbReference>
<gene>
    <name evidence="1" type="ORF">CYCCA115_LOCUS9076</name>
</gene>
<name>A0AAD2CS78_9STRA</name>
<sequence>MNFKVSTSMLIPRTNYQLSSIPEHLLLTPNLEDFVTKLIACGTTSLNGLSSKIPVLGVGEVKWKVRDLHGAIKSICVNAYYVPDAQIRLLSPQSYFQQHRSSHVCFDGKQVKMTLPDGESLFFLYQPSNNLHMMLPPNCLMEEAAHIITNEEEEHLDDNMSVFLNVGHDNNANLTRAEKKLLLWHASENRPYEYEMASEALQVDQEGRSCSNGASAFQAKRVQVLQLSQVHYSLAVPSRLAHAFGGEKTSKQYVGGALSVDHASGFVDINHQTSTGTRETVKSKHLIGEYGHKVKAYHADNHPFSSKGFTDDVKLQKQTIDHSGIGAQHQNGAAKRAIQTITTWARAML</sequence>
<protein>
    <submittedName>
        <fullName evidence="1">Uncharacterized protein</fullName>
    </submittedName>
</protein>